<keyword evidence="2" id="KW-0805">Transcription regulation</keyword>
<dbReference type="RefSeq" id="WP_036675015.1">
    <property type="nucleotide sequence ID" value="NZ_JNVM01000001.1"/>
</dbReference>
<proteinExistence type="inferred from homology"/>
<dbReference type="AlphaFoldDB" id="A0A081PAZ4"/>
<evidence type="ECO:0000256" key="4">
    <source>
        <dbReference type="ARBA" id="ARBA00023163"/>
    </source>
</evidence>
<dbReference type="InterPro" id="IPR005119">
    <property type="entry name" value="LysR_subst-bd"/>
</dbReference>
<dbReference type="eggNOG" id="COG0583">
    <property type="taxonomic scope" value="Bacteria"/>
</dbReference>
<dbReference type="Gene3D" id="1.10.10.10">
    <property type="entry name" value="Winged helix-like DNA-binding domain superfamily/Winged helix DNA-binding domain"/>
    <property type="match status" value="1"/>
</dbReference>
<dbReference type="SUPFAM" id="SSF53850">
    <property type="entry name" value="Periplasmic binding protein-like II"/>
    <property type="match status" value="1"/>
</dbReference>
<dbReference type="GO" id="GO:0000976">
    <property type="term" value="F:transcription cis-regulatory region binding"/>
    <property type="evidence" value="ECO:0007669"/>
    <property type="project" value="TreeGrafter"/>
</dbReference>
<feature type="domain" description="HTH lysR-type" evidence="5">
    <location>
        <begin position="1"/>
        <end position="58"/>
    </location>
</feature>
<keyword evidence="7" id="KW-1185">Reference proteome</keyword>
<gene>
    <name evidence="6" type="ORF">ET33_00100</name>
</gene>
<dbReference type="SUPFAM" id="SSF46785">
    <property type="entry name" value="Winged helix' DNA-binding domain"/>
    <property type="match status" value="1"/>
</dbReference>
<dbReference type="Pfam" id="PF03466">
    <property type="entry name" value="LysR_substrate"/>
    <property type="match status" value="1"/>
</dbReference>
<evidence type="ECO:0000313" key="7">
    <source>
        <dbReference type="Proteomes" id="UP000028123"/>
    </source>
</evidence>
<evidence type="ECO:0000256" key="3">
    <source>
        <dbReference type="ARBA" id="ARBA00023125"/>
    </source>
</evidence>
<evidence type="ECO:0000259" key="5">
    <source>
        <dbReference type="PROSITE" id="PS50931"/>
    </source>
</evidence>
<dbReference type="EMBL" id="JNVM01000001">
    <property type="protein sequence ID" value="KEQ27867.1"/>
    <property type="molecule type" value="Genomic_DNA"/>
</dbReference>
<dbReference type="PANTHER" id="PTHR30126">
    <property type="entry name" value="HTH-TYPE TRANSCRIPTIONAL REGULATOR"/>
    <property type="match status" value="1"/>
</dbReference>
<comment type="caution">
    <text evidence="6">The sequence shown here is derived from an EMBL/GenBank/DDBJ whole genome shotgun (WGS) entry which is preliminary data.</text>
</comment>
<comment type="similarity">
    <text evidence="1">Belongs to the LysR transcriptional regulatory family.</text>
</comment>
<organism evidence="6 7">
    <name type="scientific">Paenibacillus tyrfis</name>
    <dbReference type="NCBI Taxonomy" id="1501230"/>
    <lineage>
        <taxon>Bacteria</taxon>
        <taxon>Bacillati</taxon>
        <taxon>Bacillota</taxon>
        <taxon>Bacilli</taxon>
        <taxon>Bacillales</taxon>
        <taxon>Paenibacillaceae</taxon>
        <taxon>Paenibacillus</taxon>
    </lineage>
</organism>
<dbReference type="FunFam" id="1.10.10.10:FF:000001">
    <property type="entry name" value="LysR family transcriptional regulator"/>
    <property type="match status" value="1"/>
</dbReference>
<accession>A0A081PAZ4</accession>
<keyword evidence="4" id="KW-0804">Transcription</keyword>
<keyword evidence="3" id="KW-0238">DNA-binding</keyword>
<sequence>MELTDLKMFAAIAEEGSISRAAERLGYVQSNVTARIRKLESELGVPLFHRHPKGVVLTEKGGAFRDYALTILNLSEEAVRAVRETDYPSGPLAIGVVETVNCRNLMKALADFQARYPGVSLSITTGTSADLLAKLLNHQLDGTFVTGEIDSSKLVFEHTAKDELRLLTRTTGEAYPDLAHTKWAVSPKGCPFRAVLEAWLRSEGIPLANMLEVSSLETLLSCVRSGLAATLLPQSVLSGEFEELGSYPVPEAFRYTTTSFVRRNDGFSSKACAAFVEMVKVNGL</sequence>
<dbReference type="InterPro" id="IPR000847">
    <property type="entry name" value="LysR_HTH_N"/>
</dbReference>
<protein>
    <submittedName>
        <fullName evidence="6">Transcriptional regulator</fullName>
    </submittedName>
</protein>
<name>A0A081PAZ4_9BACL</name>
<dbReference type="GO" id="GO:0003700">
    <property type="term" value="F:DNA-binding transcription factor activity"/>
    <property type="evidence" value="ECO:0007669"/>
    <property type="project" value="InterPro"/>
</dbReference>
<evidence type="ECO:0000256" key="1">
    <source>
        <dbReference type="ARBA" id="ARBA00009437"/>
    </source>
</evidence>
<reference evidence="6 7" key="1">
    <citation type="submission" date="2014-06" db="EMBL/GenBank/DDBJ databases">
        <title>Draft genome sequence of Paenibacillus sp. MSt1.</title>
        <authorList>
            <person name="Aw Y.K."/>
            <person name="Ong K.S."/>
            <person name="Gan H.M."/>
            <person name="Lee S.M."/>
        </authorList>
    </citation>
    <scope>NUCLEOTIDE SEQUENCE [LARGE SCALE GENOMIC DNA]</scope>
    <source>
        <strain evidence="6 7">MSt1</strain>
    </source>
</reference>
<dbReference type="PRINTS" id="PR00039">
    <property type="entry name" value="HTHLYSR"/>
</dbReference>
<dbReference type="PANTHER" id="PTHR30126:SF40">
    <property type="entry name" value="HTH-TYPE TRANSCRIPTIONAL REGULATOR GLTR"/>
    <property type="match status" value="1"/>
</dbReference>
<evidence type="ECO:0000313" key="6">
    <source>
        <dbReference type="EMBL" id="KEQ27867.1"/>
    </source>
</evidence>
<dbReference type="InterPro" id="IPR036388">
    <property type="entry name" value="WH-like_DNA-bd_sf"/>
</dbReference>
<dbReference type="PROSITE" id="PS50931">
    <property type="entry name" value="HTH_LYSR"/>
    <property type="match status" value="1"/>
</dbReference>
<dbReference type="Pfam" id="PF00126">
    <property type="entry name" value="HTH_1"/>
    <property type="match status" value="1"/>
</dbReference>
<dbReference type="Proteomes" id="UP000028123">
    <property type="component" value="Unassembled WGS sequence"/>
</dbReference>
<dbReference type="InterPro" id="IPR036390">
    <property type="entry name" value="WH_DNA-bd_sf"/>
</dbReference>
<evidence type="ECO:0000256" key="2">
    <source>
        <dbReference type="ARBA" id="ARBA00023015"/>
    </source>
</evidence>
<dbReference type="OrthoDB" id="8479357at2"/>
<dbReference type="Gene3D" id="3.40.190.290">
    <property type="match status" value="1"/>
</dbReference>